<feature type="transmembrane region" description="Helical" evidence="1">
    <location>
        <begin position="37"/>
        <end position="58"/>
    </location>
</feature>
<proteinExistence type="predicted"/>
<keyword evidence="1" id="KW-1133">Transmembrane helix</keyword>
<evidence type="ECO:0000259" key="2">
    <source>
        <dbReference type="Pfam" id="PF04892"/>
    </source>
</evidence>
<keyword evidence="1" id="KW-0812">Transmembrane</keyword>
<name>A0A372ZKT1_9ACTN</name>
<protein>
    <recommendedName>
        <fullName evidence="2">VanZ-like domain-containing protein</fullName>
    </recommendedName>
</protein>
<feature type="transmembrane region" description="Helical" evidence="1">
    <location>
        <begin position="118"/>
        <end position="137"/>
    </location>
</feature>
<feature type="transmembrane region" description="Helical" evidence="1">
    <location>
        <begin position="149"/>
        <end position="170"/>
    </location>
</feature>
<sequence length="190" mass="20406">MWKIALHVNVMTVTIGMLAALTCAFAFAIALRKNRRLMVRISQVATVIASAVILYITLRPQGGWGNIGHSGRSLNLTPAAFLDDAAQPHILAWEELILNAAMMLPLGVVAFTGFSRRLFGLGFGFALSVAIESVQWLTKSGRSSDIMDVAGNTAGYLLGVALLLAAHRILSLGTANRTQQKDRDGTTVTR</sequence>
<dbReference type="Proteomes" id="UP000263377">
    <property type="component" value="Unassembled WGS sequence"/>
</dbReference>
<dbReference type="Pfam" id="PF04892">
    <property type="entry name" value="VanZ"/>
    <property type="match status" value="1"/>
</dbReference>
<gene>
    <name evidence="3" type="ORF">DR950_00465</name>
</gene>
<keyword evidence="4" id="KW-1185">Reference proteome</keyword>
<accession>A0A372ZKT1</accession>
<evidence type="ECO:0000313" key="3">
    <source>
        <dbReference type="EMBL" id="RGD56463.1"/>
    </source>
</evidence>
<dbReference type="AlphaFoldDB" id="A0A372ZKT1"/>
<evidence type="ECO:0000313" key="4">
    <source>
        <dbReference type="Proteomes" id="UP000263377"/>
    </source>
</evidence>
<feature type="transmembrane region" description="Helical" evidence="1">
    <location>
        <begin position="6"/>
        <end position="30"/>
    </location>
</feature>
<feature type="domain" description="VanZ-like" evidence="2">
    <location>
        <begin position="47"/>
        <end position="164"/>
    </location>
</feature>
<organism evidence="3 4">
    <name type="scientific">Kitasatospora xanthocidica</name>
    <dbReference type="NCBI Taxonomy" id="83382"/>
    <lineage>
        <taxon>Bacteria</taxon>
        <taxon>Bacillati</taxon>
        <taxon>Actinomycetota</taxon>
        <taxon>Actinomycetes</taxon>
        <taxon>Kitasatosporales</taxon>
        <taxon>Streptomycetaceae</taxon>
        <taxon>Kitasatospora</taxon>
    </lineage>
</organism>
<evidence type="ECO:0000256" key="1">
    <source>
        <dbReference type="SAM" id="Phobius"/>
    </source>
</evidence>
<dbReference type="InterPro" id="IPR006976">
    <property type="entry name" value="VanZ-like"/>
</dbReference>
<dbReference type="EMBL" id="QVIG01000001">
    <property type="protein sequence ID" value="RGD56463.1"/>
    <property type="molecule type" value="Genomic_DNA"/>
</dbReference>
<reference evidence="3 4" key="1">
    <citation type="submission" date="2018-08" db="EMBL/GenBank/DDBJ databases">
        <title>Diversity &amp; Physiological Properties of Lignin-Decomposing Actinobacteria from Soil.</title>
        <authorList>
            <person name="Roh S.G."/>
            <person name="Kim S.B."/>
        </authorList>
    </citation>
    <scope>NUCLEOTIDE SEQUENCE [LARGE SCALE GENOMIC DNA]</scope>
    <source>
        <strain evidence="3 4">MMS17-GH009</strain>
    </source>
</reference>
<feature type="transmembrane region" description="Helical" evidence="1">
    <location>
        <begin position="90"/>
        <end position="111"/>
    </location>
</feature>
<comment type="caution">
    <text evidence="3">The sequence shown here is derived from an EMBL/GenBank/DDBJ whole genome shotgun (WGS) entry which is preliminary data.</text>
</comment>
<keyword evidence="1" id="KW-0472">Membrane</keyword>